<accession>A0ABQ5KIL2</accession>
<comment type="caution">
    <text evidence="1">The sequence shown here is derived from an EMBL/GenBank/DDBJ whole genome shotgun (WGS) entry which is preliminary data.</text>
</comment>
<sequence>VTTTDDDEPYISFTSASQVSHSENGSLIITAELSNPSSRMITLPFTVESSSSADGTDYSISSSPITIAAGQTSGNIVISISADELDEQDEIVIVNMETPINAIFGVTTSHSATITDDDHTPEITSTQSFSINENSANTTSLGFVGATDADTGTTFQ</sequence>
<reference evidence="1" key="1">
    <citation type="submission" date="2022-03" db="EMBL/GenBank/DDBJ databases">
        <title>Draft genome sequence of Aduncisulcus paluster, a free-living microaerophilic Fornicata.</title>
        <authorList>
            <person name="Yuyama I."/>
            <person name="Kume K."/>
            <person name="Tamura T."/>
            <person name="Inagaki Y."/>
            <person name="Hashimoto T."/>
        </authorList>
    </citation>
    <scope>NUCLEOTIDE SEQUENCE</scope>
    <source>
        <strain evidence="1">NY0171</strain>
    </source>
</reference>
<evidence type="ECO:0000313" key="1">
    <source>
        <dbReference type="EMBL" id="GKT31284.1"/>
    </source>
</evidence>
<evidence type="ECO:0000313" key="2">
    <source>
        <dbReference type="Proteomes" id="UP001057375"/>
    </source>
</evidence>
<protein>
    <submittedName>
        <fullName evidence="1">Cadherin domain-containing protein</fullName>
    </submittedName>
</protein>
<dbReference type="EMBL" id="BQXS01009517">
    <property type="protein sequence ID" value="GKT31284.1"/>
    <property type="molecule type" value="Genomic_DNA"/>
</dbReference>
<organism evidence="1 2">
    <name type="scientific">Aduncisulcus paluster</name>
    <dbReference type="NCBI Taxonomy" id="2918883"/>
    <lineage>
        <taxon>Eukaryota</taxon>
        <taxon>Metamonada</taxon>
        <taxon>Carpediemonas-like organisms</taxon>
        <taxon>Aduncisulcus</taxon>
    </lineage>
</organism>
<keyword evidence="2" id="KW-1185">Reference proteome</keyword>
<name>A0ABQ5KIL2_9EUKA</name>
<feature type="non-terminal residue" evidence="1">
    <location>
        <position position="1"/>
    </location>
</feature>
<gene>
    <name evidence="1" type="ORF">ADUPG1_005820</name>
</gene>
<dbReference type="Gene3D" id="2.60.40.2030">
    <property type="match status" value="1"/>
</dbReference>
<feature type="non-terminal residue" evidence="1">
    <location>
        <position position="156"/>
    </location>
</feature>
<dbReference type="InterPro" id="IPR038081">
    <property type="entry name" value="CalX-like_sf"/>
</dbReference>
<dbReference type="SUPFAM" id="SSF141072">
    <property type="entry name" value="CalX-like"/>
    <property type="match status" value="1"/>
</dbReference>
<dbReference type="Proteomes" id="UP001057375">
    <property type="component" value="Unassembled WGS sequence"/>
</dbReference>
<proteinExistence type="predicted"/>